<keyword evidence="1" id="KW-0805">Transcription regulation</keyword>
<dbReference type="RefSeq" id="WP_344241855.1">
    <property type="nucleotide sequence ID" value="NZ_BAAAHH010000013.1"/>
</dbReference>
<sequence>MMQGLSGEKVVEVATRLFAGLGYDMTSLDLIADALGVPVAAVKEVAGSKRELYMCVMERVFEAKRVRMQEIVDSPVDGREAAYRIAEAYLDFYVQQPQLLALWTHRWVSDAAEITDVEDRYLRPLMRLAARKIGDVVPDDLGPYGFLGVVLWCINGFLGTGLLAPGNGMMRVDDPESVKYFRVILHTVIDRMLARPQGEAA</sequence>
<evidence type="ECO:0000259" key="4">
    <source>
        <dbReference type="Pfam" id="PF00440"/>
    </source>
</evidence>
<gene>
    <name evidence="5" type="ORF">GCM10009550_34590</name>
</gene>
<keyword evidence="2" id="KW-0238">DNA-binding</keyword>
<dbReference type="Gene3D" id="1.10.10.60">
    <property type="entry name" value="Homeodomain-like"/>
    <property type="match status" value="1"/>
</dbReference>
<dbReference type="Proteomes" id="UP001500665">
    <property type="component" value="Unassembled WGS sequence"/>
</dbReference>
<dbReference type="EMBL" id="BAAAHH010000013">
    <property type="protein sequence ID" value="GAA0953067.1"/>
    <property type="molecule type" value="Genomic_DNA"/>
</dbReference>
<dbReference type="Gene3D" id="1.10.357.10">
    <property type="entry name" value="Tetracycline Repressor, domain 2"/>
    <property type="match status" value="1"/>
</dbReference>
<name>A0ABN1R8D4_9ACTN</name>
<keyword evidence="3" id="KW-0804">Transcription</keyword>
<dbReference type="InterPro" id="IPR009057">
    <property type="entry name" value="Homeodomain-like_sf"/>
</dbReference>
<dbReference type="SUPFAM" id="SSF46689">
    <property type="entry name" value="Homeodomain-like"/>
    <property type="match status" value="1"/>
</dbReference>
<proteinExistence type="predicted"/>
<dbReference type="InterPro" id="IPR001647">
    <property type="entry name" value="HTH_TetR"/>
</dbReference>
<evidence type="ECO:0000256" key="3">
    <source>
        <dbReference type="ARBA" id="ARBA00023163"/>
    </source>
</evidence>
<evidence type="ECO:0000313" key="5">
    <source>
        <dbReference type="EMBL" id="GAA0953067.1"/>
    </source>
</evidence>
<dbReference type="PANTHER" id="PTHR30055">
    <property type="entry name" value="HTH-TYPE TRANSCRIPTIONAL REGULATOR RUTR"/>
    <property type="match status" value="1"/>
</dbReference>
<organism evidence="5 6">
    <name type="scientific">Actinocorallia libanotica</name>
    <dbReference type="NCBI Taxonomy" id="46162"/>
    <lineage>
        <taxon>Bacteria</taxon>
        <taxon>Bacillati</taxon>
        <taxon>Actinomycetota</taxon>
        <taxon>Actinomycetes</taxon>
        <taxon>Streptosporangiales</taxon>
        <taxon>Thermomonosporaceae</taxon>
        <taxon>Actinocorallia</taxon>
    </lineage>
</organism>
<dbReference type="Pfam" id="PF00440">
    <property type="entry name" value="TetR_N"/>
    <property type="match status" value="1"/>
</dbReference>
<evidence type="ECO:0000313" key="6">
    <source>
        <dbReference type="Proteomes" id="UP001500665"/>
    </source>
</evidence>
<dbReference type="PANTHER" id="PTHR30055:SF234">
    <property type="entry name" value="HTH-TYPE TRANSCRIPTIONAL REGULATOR BETI"/>
    <property type="match status" value="1"/>
</dbReference>
<comment type="caution">
    <text evidence="5">The sequence shown here is derived from an EMBL/GenBank/DDBJ whole genome shotgun (WGS) entry which is preliminary data.</text>
</comment>
<evidence type="ECO:0000256" key="2">
    <source>
        <dbReference type="ARBA" id="ARBA00023125"/>
    </source>
</evidence>
<evidence type="ECO:0000256" key="1">
    <source>
        <dbReference type="ARBA" id="ARBA00023015"/>
    </source>
</evidence>
<keyword evidence="6" id="KW-1185">Reference proteome</keyword>
<protein>
    <recommendedName>
        <fullName evidence="4">HTH tetR-type domain-containing protein</fullName>
    </recommendedName>
</protein>
<feature type="domain" description="HTH tetR-type" evidence="4">
    <location>
        <begin position="11"/>
        <end position="53"/>
    </location>
</feature>
<reference evidence="5 6" key="1">
    <citation type="journal article" date="2019" name="Int. J. Syst. Evol. Microbiol.">
        <title>The Global Catalogue of Microorganisms (GCM) 10K type strain sequencing project: providing services to taxonomists for standard genome sequencing and annotation.</title>
        <authorList>
            <consortium name="The Broad Institute Genomics Platform"/>
            <consortium name="The Broad Institute Genome Sequencing Center for Infectious Disease"/>
            <person name="Wu L."/>
            <person name="Ma J."/>
        </authorList>
    </citation>
    <scope>NUCLEOTIDE SEQUENCE [LARGE SCALE GENOMIC DNA]</scope>
    <source>
        <strain evidence="5 6">JCM 10696</strain>
    </source>
</reference>
<dbReference type="InterPro" id="IPR050109">
    <property type="entry name" value="HTH-type_TetR-like_transc_reg"/>
</dbReference>
<accession>A0ABN1R8D4</accession>